<evidence type="ECO:0000256" key="1">
    <source>
        <dbReference type="SAM" id="SignalP"/>
    </source>
</evidence>
<comment type="caution">
    <text evidence="2">The sequence shown here is derived from an EMBL/GenBank/DDBJ whole genome shotgun (WGS) entry which is preliminary data.</text>
</comment>
<gene>
    <name evidence="2" type="ORF">PV327_009040</name>
</gene>
<organism evidence="2 3">
    <name type="scientific">Microctonus hyperodae</name>
    <name type="common">Parasitoid wasp</name>
    <dbReference type="NCBI Taxonomy" id="165561"/>
    <lineage>
        <taxon>Eukaryota</taxon>
        <taxon>Metazoa</taxon>
        <taxon>Ecdysozoa</taxon>
        <taxon>Arthropoda</taxon>
        <taxon>Hexapoda</taxon>
        <taxon>Insecta</taxon>
        <taxon>Pterygota</taxon>
        <taxon>Neoptera</taxon>
        <taxon>Endopterygota</taxon>
        <taxon>Hymenoptera</taxon>
        <taxon>Apocrita</taxon>
        <taxon>Ichneumonoidea</taxon>
        <taxon>Braconidae</taxon>
        <taxon>Euphorinae</taxon>
        <taxon>Microctonus</taxon>
    </lineage>
</organism>
<evidence type="ECO:0000313" key="2">
    <source>
        <dbReference type="EMBL" id="KAK0175279.1"/>
    </source>
</evidence>
<proteinExistence type="predicted"/>
<reference evidence="2" key="2">
    <citation type="submission" date="2023-03" db="EMBL/GenBank/DDBJ databases">
        <authorList>
            <person name="Inwood S.N."/>
            <person name="Skelly J.G."/>
            <person name="Guhlin J."/>
            <person name="Harrop T.W.R."/>
            <person name="Goldson S.G."/>
            <person name="Dearden P.K."/>
        </authorList>
    </citation>
    <scope>NUCLEOTIDE SEQUENCE</scope>
    <source>
        <strain evidence="2">Lincoln</strain>
        <tissue evidence="2">Whole body</tissue>
    </source>
</reference>
<accession>A0AA39FU05</accession>
<dbReference type="PANTHER" id="PTHR47890">
    <property type="entry name" value="LD24308P"/>
    <property type="match status" value="1"/>
</dbReference>
<feature type="chain" id="PRO_5041458956" evidence="1">
    <location>
        <begin position="22"/>
        <end position="649"/>
    </location>
</feature>
<name>A0AA39FU05_MICHY</name>
<dbReference type="AlphaFoldDB" id="A0AA39FU05"/>
<keyword evidence="1" id="KW-0732">Signal</keyword>
<protein>
    <submittedName>
        <fullName evidence="2">Uncharacterized protein</fullName>
    </submittedName>
</protein>
<sequence length="649" mass="75570">MSRFFITFLTIFFIHHHQVSSYWLVKFPIIIDEVTEYVDSIQRILEKDSCLLSNDEASSENEYKIETTINQTLTAIQQLAVTSTIYDNIKKSITPNRHDDSQRHFFYGTNLIYQNYQKILERLIQLYEGNTLLLASNIYTRMKNRNVELECLRLRFIRDRNEPQKSVFHQLISVYSAQDRTTWCSNHDFSWQLSFFNFYYNMIIIEYSAFLMDVADHIFLLCYSQGGIDDSIEDNDKATLTQYLDRDSVRITISQKKEKLLSNVRQYLTALKWANTESRKNIYQCAPRYLLKGETYLEFGNTIVSEGPNYETCDTSLDSGVYEWKQDFFYKFNSDPNDPCPKQILLKFRHPNPEINFNYYNNEICVRACAPEEDPNVDFLQTISLLEQTSDIENNWVVTNVRFVEENGMVQIQIQQGELDGSNSYVVKNNRYWKPLSDVRKLSNTADNTIQFYTPGSSDFEKNFLTHGVAYINIDSNQKTLHLDDVLLPAGYVVTGVRFGYNQNSLDGSRPLELQLQGTLYDVEKNELITYLDGKPTSLWITPNVMSSSLPDYNRIRTRYEIEMTGNPFEMNGNLDSKPNQYVDFIRSQWLIRYKFRTVPFFDARPTFSKVSLPLGGVSLYGKGTTEGQSFLVLNTIPYPVSQVLNSKV</sequence>
<keyword evidence="3" id="KW-1185">Reference proteome</keyword>
<feature type="signal peptide" evidence="1">
    <location>
        <begin position="1"/>
        <end position="21"/>
    </location>
</feature>
<evidence type="ECO:0000313" key="3">
    <source>
        <dbReference type="Proteomes" id="UP001168972"/>
    </source>
</evidence>
<reference evidence="2" key="1">
    <citation type="journal article" date="2023" name="bioRxiv">
        <title>Scaffold-level genome assemblies of two parasitoid biocontrol wasps reveal the parthenogenesis mechanism and an associated novel virus.</title>
        <authorList>
            <person name="Inwood S."/>
            <person name="Skelly J."/>
            <person name="Guhlin J."/>
            <person name="Harrop T."/>
            <person name="Goldson S."/>
            <person name="Dearden P."/>
        </authorList>
    </citation>
    <scope>NUCLEOTIDE SEQUENCE</scope>
    <source>
        <strain evidence="2">Lincoln</strain>
        <tissue evidence="2">Whole body</tissue>
    </source>
</reference>
<dbReference type="Proteomes" id="UP001168972">
    <property type="component" value="Unassembled WGS sequence"/>
</dbReference>
<dbReference type="EMBL" id="JAQQBR010000005">
    <property type="protein sequence ID" value="KAK0175279.1"/>
    <property type="molecule type" value="Genomic_DNA"/>
</dbReference>
<dbReference type="PANTHER" id="PTHR47890:SF1">
    <property type="entry name" value="LD24308P"/>
    <property type="match status" value="1"/>
</dbReference>